<feature type="compositionally biased region" description="Basic and acidic residues" evidence="33">
    <location>
        <begin position="1244"/>
        <end position="1274"/>
    </location>
</feature>
<comment type="catalytic activity">
    <reaction evidence="31">
        <text>L-seryl-[protein] + ATP = O-phospho-L-seryl-[protein] + ADP + H(+)</text>
        <dbReference type="Rhea" id="RHEA:17989"/>
        <dbReference type="Rhea" id="RHEA-COMP:9863"/>
        <dbReference type="Rhea" id="RHEA-COMP:11604"/>
        <dbReference type="ChEBI" id="CHEBI:15378"/>
        <dbReference type="ChEBI" id="CHEBI:29999"/>
        <dbReference type="ChEBI" id="CHEBI:30616"/>
        <dbReference type="ChEBI" id="CHEBI:83421"/>
        <dbReference type="ChEBI" id="CHEBI:456216"/>
        <dbReference type="EC" id="2.7.11.1"/>
    </reaction>
</comment>
<evidence type="ECO:0000259" key="35">
    <source>
        <dbReference type="PROSITE" id="PS50030"/>
    </source>
</evidence>
<feature type="compositionally biased region" description="Pro residues" evidence="33">
    <location>
        <begin position="905"/>
        <end position="938"/>
    </location>
</feature>
<dbReference type="GO" id="GO:1900227">
    <property type="term" value="P:positive regulation of NLRP3 inflammasome complex assembly"/>
    <property type="evidence" value="ECO:0007669"/>
    <property type="project" value="UniProtKB-ARBA"/>
</dbReference>
<dbReference type="InterPro" id="IPR000961">
    <property type="entry name" value="AGC-kinase_C"/>
</dbReference>
<evidence type="ECO:0000256" key="24">
    <source>
        <dbReference type="ARBA" id="ARBA00022990"/>
    </source>
</evidence>
<feature type="compositionally biased region" description="Acidic residues" evidence="33">
    <location>
        <begin position="181"/>
        <end position="206"/>
    </location>
</feature>
<evidence type="ECO:0000256" key="9">
    <source>
        <dbReference type="ARBA" id="ARBA00022490"/>
    </source>
</evidence>
<evidence type="ECO:0000256" key="5">
    <source>
        <dbReference type="ARBA" id="ARBA00009903"/>
    </source>
</evidence>
<dbReference type="InterPro" id="IPR034233">
    <property type="entry name" value="Nucleolin_RRM2"/>
</dbReference>
<dbReference type="GO" id="GO:0000922">
    <property type="term" value="C:spindle pole"/>
    <property type="evidence" value="ECO:0007669"/>
    <property type="project" value="TreeGrafter"/>
</dbReference>
<keyword evidence="27" id="KW-0539">Nucleus</keyword>
<dbReference type="InterPro" id="IPR009060">
    <property type="entry name" value="UBA-like_sf"/>
</dbReference>
<evidence type="ECO:0000313" key="39">
    <source>
        <dbReference type="Proteomes" id="UP000322234"/>
    </source>
</evidence>
<evidence type="ECO:0000259" key="36">
    <source>
        <dbReference type="PROSITE" id="PS50102"/>
    </source>
</evidence>
<dbReference type="InterPro" id="IPR035979">
    <property type="entry name" value="RBD_domain_sf"/>
</dbReference>
<dbReference type="Gene3D" id="3.30.200.20">
    <property type="entry name" value="Phosphorylase Kinase, domain 1"/>
    <property type="match status" value="1"/>
</dbReference>
<dbReference type="CDD" id="cd14397">
    <property type="entry name" value="UBA_LATS1"/>
    <property type="match status" value="1"/>
</dbReference>
<dbReference type="Proteomes" id="UP000322234">
    <property type="component" value="Unassembled WGS sequence"/>
</dbReference>
<dbReference type="InterPro" id="IPR034230">
    <property type="entry name" value="Nucleolin_RRM1"/>
</dbReference>
<dbReference type="PANTHER" id="PTHR24356:SF138">
    <property type="entry name" value="SERINE_THREONINE-PROTEIN KINASE LATS1"/>
    <property type="match status" value="1"/>
</dbReference>
<dbReference type="InterPro" id="IPR049761">
    <property type="entry name" value="LATS1-like_MobB"/>
</dbReference>
<dbReference type="InterPro" id="IPR050236">
    <property type="entry name" value="Ser_Thr_kinase_AGC"/>
</dbReference>
<keyword evidence="12" id="KW-0597">Phosphoprotein</keyword>
<dbReference type="SUPFAM" id="SSF56112">
    <property type="entry name" value="Protein kinase-like (PK-like)"/>
    <property type="match status" value="1"/>
</dbReference>
<feature type="domain" description="RRM" evidence="36">
    <location>
        <begin position="371"/>
        <end position="444"/>
    </location>
</feature>
<comment type="subcellular location">
    <subcellularLocation>
        <location evidence="3">Cytoplasm</location>
        <location evidence="3">Cytoskeleton</location>
        <location evidence="3">Microtubule organizing center</location>
        <location evidence="3">Centrosome</location>
    </subcellularLocation>
    <subcellularLocation>
        <location evidence="2">Cytoplasm</location>
        <location evidence="2">Cytoskeleton</location>
        <location evidence="2">Spindle</location>
    </subcellularLocation>
    <subcellularLocation>
        <location evidence="4">Nucleus</location>
        <location evidence="4">Nucleolus</location>
    </subcellularLocation>
</comment>
<dbReference type="Pfam" id="PF00069">
    <property type="entry name" value="Pkinase"/>
    <property type="match status" value="1"/>
</dbReference>
<feature type="compositionally biased region" description="Acidic residues" evidence="33">
    <location>
        <begin position="145"/>
        <end position="165"/>
    </location>
</feature>
<dbReference type="FunFam" id="3.30.200.20:FF:001246">
    <property type="entry name" value="Large tumor suppressor kinase 1"/>
    <property type="match status" value="1"/>
</dbReference>
<dbReference type="InterPro" id="IPR000719">
    <property type="entry name" value="Prot_kinase_dom"/>
</dbReference>
<comment type="function">
    <text evidence="29">Nucleolin is the major nucleolar protein of growing eukaryotic cells. It is found associated with intranucleolar chromatin and pre-ribosomal particles. It induces chromatin decondensation by binding to histone H1. It is thought to play a role in pre-rRNA transcription and ribosome assembly. May play a role in the process of transcriptional elongation. Binds RNA oligonucleotides with 5'-UUAGGG-3' repeats more tightly than the telomeric single-stranded DNA 5'-TTAGGG-3' repeats.</text>
</comment>
<feature type="compositionally biased region" description="Acidic residues" evidence="33">
    <location>
        <begin position="230"/>
        <end position="250"/>
    </location>
</feature>
<evidence type="ECO:0000259" key="34">
    <source>
        <dbReference type="PROSITE" id="PS50011"/>
    </source>
</evidence>
<feature type="region of interest" description="Disordered" evidence="33">
    <location>
        <begin position="1102"/>
        <end position="1154"/>
    </location>
</feature>
<feature type="compositionally biased region" description="Polar residues" evidence="33">
    <location>
        <begin position="837"/>
        <end position="849"/>
    </location>
</feature>
<dbReference type="InterPro" id="IPR000504">
    <property type="entry name" value="RRM_dom"/>
</dbReference>
<dbReference type="Gene3D" id="1.10.8.10">
    <property type="entry name" value="DNA helicase RuvA subunit, C-terminal domain"/>
    <property type="match status" value="1"/>
</dbReference>
<feature type="compositionally biased region" description="Low complexity" evidence="33">
    <location>
        <begin position="169"/>
        <end position="180"/>
    </location>
</feature>
<evidence type="ECO:0000259" key="37">
    <source>
        <dbReference type="PROSITE" id="PS51285"/>
    </source>
</evidence>
<dbReference type="Gene3D" id="1.10.510.10">
    <property type="entry name" value="Transferase(Phosphotransferase) domain 1"/>
    <property type="match status" value="1"/>
</dbReference>
<dbReference type="FunFam" id="1.10.8.10:FF:000029">
    <property type="entry name" value="Serine/threonine-protein kinase LATS1 isoform 1"/>
    <property type="match status" value="1"/>
</dbReference>
<dbReference type="CDD" id="cd12406">
    <property type="entry name" value="RRM4_NCL"/>
    <property type="match status" value="2"/>
</dbReference>
<sequence>MVKLAKAGKNQGDSKKMAPPPKEVEEDSEDEEMSEDEDDESSGEEVVIPQKKGKRAATTPAKKMVVSPTKKVAVATPAKRAVVTPGKKTAAMPAKKTVTPAKAVVTPGKKGATPGKAVVATSGKKGAATPGKGAKNGKNAKKEDSDEEDEDDSEEEDDDDEEEDEPAVRKAAAAFGAAPATDDEGDDEEEEEEDEEDEDDSEEEPMEIVPAKGKKAPVKAVPVKAKSTAENEDEEDDDDDDEEEEEEEEPVKEAPGKQKKEMAKQKAAPEAKKQKVEGTEPTTSFNLFVGNLNFNKSAPELKTGISDLFAKNDLAVVDVRIGVSRKFGCVDFESAEDLEKALELTDLKVFGNEIKLEKPKGKDSKKDRDARTLLAKNLPYKVTQDELKEVFEDAVEIRLVSKDGKSKGIAYIEFKTEANAEKTLEEKQGTEIDGRSISLYYTGEKETLQEVFEKATHIKVPQNQNGKSKGYAFIEFASFEDAKEALNSCNKREIEGRAIRLELQGPKGSPNARSQPSKTLFVKGLSEDTTEETLKESFDGCIRARIVTDRETGSSEGFGFVDFNSEEDAKAAKEAMEDGEIDGNKVTLDWAKPKGEGLSEDTTEETLKESFDGCIRARIVTDRETGSSEGFGFVDFNSEEDAKAAKEAMEDGEIDGNKVTLDWAKPKGEDVFMKRSEKPEGYRQMRPKTFPASNYTGSSRQMLQEIRESLRNLSKPSDAAKAEQNMGKMSSEDPRQVRNPPKFGMHHKALLEIRNSLQPFANETSRSPSEVNPQMLQDLQAAGFDEDMVIQALQKTNNRSIEAAIEFISKMSYQDPRREQMAAAAARPVNANLKPGSVQQSINRKQSWKGSKESLVPQRHGPPLGESVAYRSESPNSQTDVGRPLSGSGITAFTPAHPSNGQRVNPPPPPQVRSVTPPPPPRGQTPPPRGTTPPPPSWEPNSQTKRYSGNMDYVISRISPVPPGAWQEGYPPPPLNTSPMNPPNQGQRGINSVPVGRQPIIMQSSNKFNFPPGRPGIQNGSGQTDFMMHQNVVPAGAVNRQPPPPYPLTPTNGQSPSALQTGGSAAPSSYTNGNIPQGMMVPNRNSHNMELYNINIPGLQTTWPQSSSAPAQSSPSSGHEIPTWQPNIPVRSNSFNNPLGNRTSHSANSQPSATTVTAITPAPIQQPVKSIRVLKPELQTALAPTHPSWIPQPVQSVQPSPFSEGAVMPPVAEAPNYQGPPPPYPKHLLHQNPSVPPYESVSKSSKEDQPSLPKEDESEKSYDNVDTGDKEKKQITTSPITVRKNKKDEERRESRIQSYSPQAFKFFMEQHVENVLKSHQQRLHRKKQLENEMMRVGLSQDAQDQMRKMLCQKESNYIRLKRAKMDKSMFVKIKTLGIGAFGEVCLARKVDTKALYATKTLRKKDVLLRNQVAHVKAERDILAEADNEWVVRLYYSFQDKDNLYFVMDYIPGGDMMSLLIRMGIFPENLARFYIAELTCAVESVHKMGFIHRDIKPDNILIDRDGHIKLTDFGLCTGFRWTHDSKYYQSGELKPLERRAARQHQRCLAHSLVGTPNYIAPEVLLRTGYTQLCDWWSVGVILFEMLVGQPPFLAQTPFETQVKVINWQTSLHIPPQAKLSPEASDLIIKLCRGPEDRLGKNGADEIKAHPFFKTIDFSSDLRQQSASYIPKITHPTDTSNFDPVDPDKLRSDDNEEENVNDTLNGWYKNGKHPEHAFYEFTFRRFFDDNGYPYNYPKPIEYEYINSQGSEQQSDEDDQHTGSEMKNRDLVYV</sequence>
<dbReference type="InterPro" id="IPR034235">
    <property type="entry name" value="Nucleolin_RRM4"/>
</dbReference>
<evidence type="ECO:0000256" key="11">
    <source>
        <dbReference type="ARBA" id="ARBA00022527"/>
    </source>
</evidence>
<evidence type="ECO:0000256" key="12">
    <source>
        <dbReference type="ARBA" id="ARBA00022553"/>
    </source>
</evidence>
<evidence type="ECO:0000256" key="27">
    <source>
        <dbReference type="ARBA" id="ARBA00023242"/>
    </source>
</evidence>
<evidence type="ECO:0000256" key="7">
    <source>
        <dbReference type="ARBA" id="ARBA00017108"/>
    </source>
</evidence>
<feature type="region of interest" description="Disordered" evidence="33">
    <location>
        <begin position="964"/>
        <end position="985"/>
    </location>
</feature>
<evidence type="ECO:0000256" key="6">
    <source>
        <dbReference type="ARBA" id="ARBA00012513"/>
    </source>
</evidence>
<feature type="domain" description="RRM" evidence="36">
    <location>
        <begin position="518"/>
        <end position="593"/>
    </location>
</feature>
<dbReference type="GO" id="GO:0010468">
    <property type="term" value="P:regulation of gene expression"/>
    <property type="evidence" value="ECO:0007669"/>
    <property type="project" value="UniProtKB-ARBA"/>
</dbReference>
<dbReference type="CDD" id="cd12404">
    <property type="entry name" value="RRM2_NCL"/>
    <property type="match status" value="1"/>
</dbReference>
<evidence type="ECO:0000256" key="13">
    <source>
        <dbReference type="ARBA" id="ARBA00022618"/>
    </source>
</evidence>
<evidence type="ECO:0000256" key="29">
    <source>
        <dbReference type="ARBA" id="ARBA00024824"/>
    </source>
</evidence>
<evidence type="ECO:0000256" key="30">
    <source>
        <dbReference type="ARBA" id="ARBA00047899"/>
    </source>
</evidence>
<dbReference type="InterPro" id="IPR011009">
    <property type="entry name" value="Kinase-like_dom_sf"/>
</dbReference>
<dbReference type="PROSITE" id="PS51285">
    <property type="entry name" value="AGC_KINASE_CTER"/>
    <property type="match status" value="1"/>
</dbReference>
<feature type="region of interest" description="Disordered" evidence="33">
    <location>
        <begin position="1745"/>
        <end position="1771"/>
    </location>
</feature>
<dbReference type="GO" id="GO:0035329">
    <property type="term" value="P:hippo signaling"/>
    <property type="evidence" value="ECO:0007669"/>
    <property type="project" value="UniProtKB-ARBA"/>
</dbReference>
<evidence type="ECO:0000256" key="23">
    <source>
        <dbReference type="ARBA" id="ARBA00022884"/>
    </source>
</evidence>
<feature type="region of interest" description="Disordered" evidence="33">
    <location>
        <begin position="711"/>
        <end position="741"/>
    </location>
</feature>
<keyword evidence="21" id="KW-0460">Magnesium</keyword>
<dbReference type="FunFam" id="3.30.70.330:FF:000278">
    <property type="entry name" value="Nucleolin"/>
    <property type="match status" value="1"/>
</dbReference>
<dbReference type="InterPro" id="IPR015940">
    <property type="entry name" value="UBA"/>
</dbReference>
<evidence type="ECO:0000256" key="22">
    <source>
        <dbReference type="ARBA" id="ARBA00022843"/>
    </source>
</evidence>
<evidence type="ECO:0000313" key="38">
    <source>
        <dbReference type="EMBL" id="MXQ82490.1"/>
    </source>
</evidence>
<dbReference type="FunFam" id="3.30.70.330:FF:001072">
    <property type="entry name" value="Nucleolin"/>
    <property type="match status" value="1"/>
</dbReference>
<dbReference type="FunFam" id="3.30.70.330:FF:000265">
    <property type="entry name" value="nucleolin isoform X1"/>
    <property type="match status" value="1"/>
</dbReference>
<dbReference type="PROSITE" id="PS50011">
    <property type="entry name" value="PROTEIN_KINASE_DOM"/>
    <property type="match status" value="1"/>
</dbReference>
<reference evidence="38" key="1">
    <citation type="submission" date="2019-10" db="EMBL/GenBank/DDBJ databases">
        <title>The sequence and de novo assembly of the wild yak genome.</title>
        <authorList>
            <person name="Liu Y."/>
        </authorList>
    </citation>
    <scope>NUCLEOTIDE SEQUENCE [LARGE SCALE GENOMIC DNA]</scope>
    <source>
        <strain evidence="38">WY2019</strain>
    </source>
</reference>
<protein>
    <recommendedName>
        <fullName evidence="7">Nucleolin</fullName>
        <ecNumber evidence="6">2.7.11.1</ecNumber>
    </recommendedName>
</protein>
<evidence type="ECO:0000256" key="2">
    <source>
        <dbReference type="ARBA" id="ARBA00004186"/>
    </source>
</evidence>
<dbReference type="InterPro" id="IPR008271">
    <property type="entry name" value="Ser/Thr_kinase_AS"/>
</dbReference>
<dbReference type="FunFam" id="1.10.510.10:FF:000199">
    <property type="entry name" value="Non-specific serine/threonine protein kinase"/>
    <property type="match status" value="1"/>
</dbReference>
<keyword evidence="18" id="KW-0498">Mitosis</keyword>
<dbReference type="FunFam" id="1.10.510.10:FF:000086">
    <property type="entry name" value="Non-specific serine/threonine protein kinase"/>
    <property type="match status" value="1"/>
</dbReference>
<dbReference type="GO" id="GO:0000082">
    <property type="term" value="P:G1/S transition of mitotic cell cycle"/>
    <property type="evidence" value="ECO:0007669"/>
    <property type="project" value="TreeGrafter"/>
</dbReference>
<feature type="compositionally biased region" description="Low complexity" evidence="33">
    <location>
        <begin position="1104"/>
        <end position="1117"/>
    </location>
</feature>
<organism evidence="38 39">
    <name type="scientific">Bos mutus</name>
    <name type="common">wild yak</name>
    <dbReference type="NCBI Taxonomy" id="72004"/>
    <lineage>
        <taxon>Eukaryota</taxon>
        <taxon>Metazoa</taxon>
        <taxon>Chordata</taxon>
        <taxon>Craniata</taxon>
        <taxon>Vertebrata</taxon>
        <taxon>Euteleostomi</taxon>
        <taxon>Mammalia</taxon>
        <taxon>Eutheria</taxon>
        <taxon>Laurasiatheria</taxon>
        <taxon>Artiodactyla</taxon>
        <taxon>Ruminantia</taxon>
        <taxon>Pecora</taxon>
        <taxon>Bovidae</taxon>
        <taxon>Bovinae</taxon>
        <taxon>Bos</taxon>
    </lineage>
</organism>
<feature type="compositionally biased region" description="Basic and acidic residues" evidence="33">
    <location>
        <begin position="251"/>
        <end position="278"/>
    </location>
</feature>
<feature type="compositionally biased region" description="Basic and acidic residues" evidence="33">
    <location>
        <begin position="1286"/>
        <end position="1295"/>
    </location>
</feature>
<keyword evidence="19" id="KW-0418">Kinase</keyword>
<name>A0A6B0QZ20_9CETA</name>
<feature type="compositionally biased region" description="Basic and acidic residues" evidence="33">
    <location>
        <begin position="1757"/>
        <end position="1771"/>
    </location>
</feature>
<keyword evidence="25" id="KW-0238">DNA-binding</keyword>
<keyword evidence="24" id="KW-0007">Acetylation</keyword>
<feature type="domain" description="RRM" evidence="36">
    <location>
        <begin position="597"/>
        <end position="666"/>
    </location>
</feature>
<dbReference type="InterPro" id="IPR017892">
    <property type="entry name" value="Pkinase_C"/>
</dbReference>
<keyword evidence="9" id="KW-0963">Cytoplasm</keyword>
<dbReference type="GO" id="GO:0003677">
    <property type="term" value="F:DNA binding"/>
    <property type="evidence" value="ECO:0007669"/>
    <property type="project" value="UniProtKB-KW"/>
</dbReference>
<evidence type="ECO:0000256" key="25">
    <source>
        <dbReference type="ARBA" id="ARBA00023125"/>
    </source>
</evidence>
<evidence type="ECO:0000256" key="14">
    <source>
        <dbReference type="ARBA" id="ARBA00022679"/>
    </source>
</evidence>
<dbReference type="SMART" id="SM00360">
    <property type="entry name" value="RRM"/>
    <property type="match status" value="5"/>
</dbReference>
<evidence type="ECO:0000256" key="4">
    <source>
        <dbReference type="ARBA" id="ARBA00004604"/>
    </source>
</evidence>
<gene>
    <name evidence="38" type="ORF">E5288_WYG009739</name>
</gene>
<dbReference type="EMBL" id="VBQZ03000013">
    <property type="protein sequence ID" value="MXQ82490.1"/>
    <property type="molecule type" value="Genomic_DNA"/>
</dbReference>
<keyword evidence="13" id="KW-0132">Cell division</keyword>
<dbReference type="Pfam" id="PF00627">
    <property type="entry name" value="UBA"/>
    <property type="match status" value="1"/>
</dbReference>
<dbReference type="EC" id="2.7.11.1" evidence="6"/>
<dbReference type="Gene3D" id="3.30.70.330">
    <property type="match status" value="5"/>
</dbReference>
<dbReference type="Pfam" id="PF00433">
    <property type="entry name" value="Pkinase_C"/>
    <property type="match status" value="1"/>
</dbReference>
<dbReference type="GO" id="GO:0051252">
    <property type="term" value="P:regulation of RNA metabolic process"/>
    <property type="evidence" value="ECO:0007669"/>
    <property type="project" value="UniProtKB-ARBA"/>
</dbReference>
<dbReference type="GO" id="GO:0005730">
    <property type="term" value="C:nucleolus"/>
    <property type="evidence" value="ECO:0007669"/>
    <property type="project" value="UniProtKB-SubCell"/>
</dbReference>
<proteinExistence type="inferred from homology"/>
<dbReference type="GO" id="GO:0043065">
    <property type="term" value="P:positive regulation of apoptotic process"/>
    <property type="evidence" value="ECO:0007669"/>
    <property type="project" value="TreeGrafter"/>
</dbReference>
<feature type="compositionally biased region" description="Polar residues" evidence="33">
    <location>
        <begin position="1124"/>
        <end position="1152"/>
    </location>
</feature>
<dbReference type="Pfam" id="PF00076">
    <property type="entry name" value="RRM_1"/>
    <property type="match status" value="5"/>
</dbReference>
<evidence type="ECO:0000256" key="17">
    <source>
        <dbReference type="ARBA" id="ARBA00022741"/>
    </source>
</evidence>
<feature type="region of interest" description="Disordered" evidence="33">
    <location>
        <begin position="819"/>
        <end position="946"/>
    </location>
</feature>
<keyword evidence="23 32" id="KW-0694">RNA-binding</keyword>
<comment type="caution">
    <text evidence="38">The sequence shown here is derived from an EMBL/GenBank/DDBJ whole genome shotgun (WGS) entry which is preliminary data.</text>
</comment>
<dbReference type="CDD" id="cd12403">
    <property type="entry name" value="RRM1_NCL"/>
    <property type="match status" value="1"/>
</dbReference>
<keyword evidence="11" id="KW-0723">Serine/threonine-protein kinase</keyword>
<evidence type="ECO:0000256" key="18">
    <source>
        <dbReference type="ARBA" id="ARBA00022776"/>
    </source>
</evidence>
<evidence type="ECO:0000256" key="16">
    <source>
        <dbReference type="ARBA" id="ARBA00022737"/>
    </source>
</evidence>
<keyword evidence="8" id="KW-0488">Methylation</keyword>
<dbReference type="SMART" id="SM00220">
    <property type="entry name" value="S_TKc"/>
    <property type="match status" value="1"/>
</dbReference>
<feature type="region of interest" description="Disordered" evidence="33">
    <location>
        <begin position="1036"/>
        <end position="1075"/>
    </location>
</feature>
<evidence type="ECO:0000256" key="3">
    <source>
        <dbReference type="ARBA" id="ARBA00004300"/>
    </source>
</evidence>
<evidence type="ECO:0000256" key="1">
    <source>
        <dbReference type="ARBA" id="ARBA00001946"/>
    </source>
</evidence>
<dbReference type="GO" id="GO:0051301">
    <property type="term" value="P:cell division"/>
    <property type="evidence" value="ECO:0007669"/>
    <property type="project" value="UniProtKB-KW"/>
</dbReference>
<keyword evidence="22" id="KW-0832">Ubl conjugation</keyword>
<keyword evidence="10" id="KW-1017">Isopeptide bond</keyword>
<comment type="catalytic activity">
    <reaction evidence="30">
        <text>L-threonyl-[protein] + ATP = O-phospho-L-threonyl-[protein] + ADP + H(+)</text>
        <dbReference type="Rhea" id="RHEA:46608"/>
        <dbReference type="Rhea" id="RHEA-COMP:11060"/>
        <dbReference type="Rhea" id="RHEA-COMP:11605"/>
        <dbReference type="ChEBI" id="CHEBI:15378"/>
        <dbReference type="ChEBI" id="CHEBI:30013"/>
        <dbReference type="ChEBI" id="CHEBI:30616"/>
        <dbReference type="ChEBI" id="CHEBI:61977"/>
        <dbReference type="ChEBI" id="CHEBI:456216"/>
        <dbReference type="EC" id="2.7.11.1"/>
    </reaction>
</comment>
<keyword evidence="15" id="KW-0479">Metal-binding</keyword>
<evidence type="ECO:0000256" key="32">
    <source>
        <dbReference type="PROSITE-ProRule" id="PRU00176"/>
    </source>
</evidence>
<dbReference type="GO" id="GO:0046872">
    <property type="term" value="F:metal ion binding"/>
    <property type="evidence" value="ECO:0007669"/>
    <property type="project" value="UniProtKB-KW"/>
</dbReference>
<dbReference type="GO" id="GO:0010557">
    <property type="term" value="P:positive regulation of macromolecule biosynthetic process"/>
    <property type="evidence" value="ECO:0007669"/>
    <property type="project" value="UniProtKB-ARBA"/>
</dbReference>
<feature type="compositionally biased region" description="Low complexity" evidence="33">
    <location>
        <begin position="120"/>
        <end position="137"/>
    </location>
</feature>
<dbReference type="PANTHER" id="PTHR24356">
    <property type="entry name" value="SERINE/THREONINE-PROTEIN KINASE"/>
    <property type="match status" value="1"/>
</dbReference>
<accession>A0A6B0QZ20</accession>
<feature type="region of interest" description="Disordered" evidence="33">
    <location>
        <begin position="1670"/>
        <end position="1704"/>
    </location>
</feature>
<dbReference type="CDD" id="cd05598">
    <property type="entry name" value="STKc_LATS"/>
    <property type="match status" value="1"/>
</dbReference>
<dbReference type="PROSITE" id="PS50030">
    <property type="entry name" value="UBA"/>
    <property type="match status" value="1"/>
</dbReference>
<evidence type="ECO:0000256" key="8">
    <source>
        <dbReference type="ARBA" id="ARBA00022481"/>
    </source>
</evidence>
<evidence type="ECO:0000256" key="28">
    <source>
        <dbReference type="ARBA" id="ARBA00023306"/>
    </source>
</evidence>
<keyword evidence="39" id="KW-1185">Reference proteome</keyword>
<keyword evidence="20" id="KW-0067">ATP-binding</keyword>
<evidence type="ECO:0000256" key="21">
    <source>
        <dbReference type="ARBA" id="ARBA00022842"/>
    </source>
</evidence>
<feature type="compositionally biased region" description="Low complexity" evidence="33">
    <location>
        <begin position="1191"/>
        <end position="1201"/>
    </location>
</feature>
<dbReference type="SUPFAM" id="SSF54928">
    <property type="entry name" value="RNA-binding domain, RBD"/>
    <property type="match status" value="4"/>
</dbReference>
<comment type="cofactor">
    <cofactor evidence="1">
        <name>Mg(2+)</name>
        <dbReference type="ChEBI" id="CHEBI:18420"/>
    </cofactor>
</comment>
<feature type="region of interest" description="Disordered" evidence="33">
    <location>
        <begin position="1"/>
        <end position="284"/>
    </location>
</feature>
<feature type="compositionally biased region" description="Pro residues" evidence="33">
    <location>
        <begin position="970"/>
        <end position="982"/>
    </location>
</feature>
<evidence type="ECO:0000256" key="26">
    <source>
        <dbReference type="ARBA" id="ARBA00023212"/>
    </source>
</evidence>
<comment type="similarity">
    <text evidence="5">Belongs to the protein kinase superfamily. AGC Ser/Thr protein kinase family.</text>
</comment>
<dbReference type="GO" id="GO:0005813">
    <property type="term" value="C:centrosome"/>
    <property type="evidence" value="ECO:0007669"/>
    <property type="project" value="UniProtKB-SubCell"/>
</dbReference>
<dbReference type="PROSITE" id="PS50102">
    <property type="entry name" value="RRM"/>
    <property type="match status" value="5"/>
</dbReference>
<feature type="domain" description="AGC-kinase C-terminal" evidence="37">
    <location>
        <begin position="1652"/>
        <end position="1731"/>
    </location>
</feature>
<evidence type="ECO:0000256" key="31">
    <source>
        <dbReference type="ARBA" id="ARBA00048679"/>
    </source>
</evidence>
<dbReference type="GO" id="GO:0005524">
    <property type="term" value="F:ATP binding"/>
    <property type="evidence" value="ECO:0007669"/>
    <property type="project" value="UniProtKB-KW"/>
</dbReference>
<evidence type="ECO:0000256" key="15">
    <source>
        <dbReference type="ARBA" id="ARBA00022723"/>
    </source>
</evidence>
<feature type="domain" description="RRM" evidence="36">
    <location>
        <begin position="430"/>
        <end position="506"/>
    </location>
</feature>
<feature type="compositionally biased region" description="Polar residues" evidence="33">
    <location>
        <begin position="1052"/>
        <end position="1075"/>
    </location>
</feature>
<feature type="compositionally biased region" description="Acidic residues" evidence="33">
    <location>
        <begin position="24"/>
        <end position="43"/>
    </location>
</feature>
<feature type="domain" description="UBA" evidence="35">
    <location>
        <begin position="770"/>
        <end position="811"/>
    </location>
</feature>
<dbReference type="GO" id="GO:0003723">
    <property type="term" value="F:RNA binding"/>
    <property type="evidence" value="ECO:0007669"/>
    <property type="project" value="UniProtKB-UniRule"/>
</dbReference>
<keyword evidence="14" id="KW-0808">Transferase</keyword>
<keyword evidence="17" id="KW-0547">Nucleotide-binding</keyword>
<feature type="region of interest" description="Disordered" evidence="33">
    <location>
        <begin position="1185"/>
        <end position="1296"/>
    </location>
</feature>
<evidence type="ECO:0000256" key="10">
    <source>
        <dbReference type="ARBA" id="ARBA00022499"/>
    </source>
</evidence>
<dbReference type="GO" id="GO:0046620">
    <property type="term" value="P:regulation of organ growth"/>
    <property type="evidence" value="ECO:0007669"/>
    <property type="project" value="TreeGrafter"/>
</dbReference>
<keyword evidence="28" id="KW-0131">Cell cycle</keyword>
<dbReference type="CDD" id="cd21778">
    <property type="entry name" value="MobB_LATS1"/>
    <property type="match status" value="1"/>
</dbReference>
<dbReference type="InterPro" id="IPR012677">
    <property type="entry name" value="Nucleotide-bd_a/b_plait_sf"/>
</dbReference>
<evidence type="ECO:0000256" key="19">
    <source>
        <dbReference type="ARBA" id="ARBA00022777"/>
    </source>
</evidence>
<dbReference type="SUPFAM" id="SSF46934">
    <property type="entry name" value="UBA-like"/>
    <property type="match status" value="1"/>
</dbReference>
<dbReference type="PROSITE" id="PS00108">
    <property type="entry name" value="PROTEIN_KINASE_ST"/>
    <property type="match status" value="1"/>
</dbReference>
<dbReference type="GO" id="GO:0004674">
    <property type="term" value="F:protein serine/threonine kinase activity"/>
    <property type="evidence" value="ECO:0007669"/>
    <property type="project" value="UniProtKB-KW"/>
</dbReference>
<evidence type="ECO:0000256" key="33">
    <source>
        <dbReference type="SAM" id="MobiDB-lite"/>
    </source>
</evidence>
<feature type="domain" description="Protein kinase" evidence="34">
    <location>
        <begin position="1370"/>
        <end position="1651"/>
    </location>
</feature>
<dbReference type="FunFam" id="3.30.70.330:FF:000264">
    <property type="entry name" value="nucleolin"/>
    <property type="match status" value="1"/>
</dbReference>
<keyword evidence="16" id="KW-0677">Repeat</keyword>
<feature type="domain" description="RRM" evidence="36">
    <location>
        <begin position="285"/>
        <end position="361"/>
    </location>
</feature>
<evidence type="ECO:0000256" key="20">
    <source>
        <dbReference type="ARBA" id="ARBA00022840"/>
    </source>
</evidence>
<keyword evidence="26" id="KW-0206">Cytoskeleton</keyword>